<keyword evidence="2" id="KW-0413">Isomerase</keyword>
<organism evidence="2 3">
    <name type="scientific">Geopseudomonas aromaticivorans</name>
    <dbReference type="NCBI Taxonomy" id="2849492"/>
    <lineage>
        <taxon>Bacteria</taxon>
        <taxon>Pseudomonadati</taxon>
        <taxon>Pseudomonadota</taxon>
        <taxon>Gammaproteobacteria</taxon>
        <taxon>Pseudomonadales</taxon>
        <taxon>Pseudomonadaceae</taxon>
        <taxon>Geopseudomonas</taxon>
    </lineage>
</organism>
<evidence type="ECO:0000313" key="2">
    <source>
        <dbReference type="EMBL" id="MBV2132505.1"/>
    </source>
</evidence>
<reference evidence="2 3" key="1">
    <citation type="submission" date="2021-06" db="EMBL/GenBank/DDBJ databases">
        <title>Differences between aerobic and microaerobic xylene degrading microbial communities.</title>
        <authorList>
            <person name="Banerjee S."/>
            <person name="Tancsics A."/>
        </authorList>
    </citation>
    <scope>NUCLEOTIDE SEQUENCE [LARGE SCALE GENOMIC DNA]</scope>
    <source>
        <strain evidence="2 3">MAP12</strain>
    </source>
</reference>
<dbReference type="EMBL" id="JAHRGL010000016">
    <property type="protein sequence ID" value="MBV2132505.1"/>
    <property type="molecule type" value="Genomic_DNA"/>
</dbReference>
<name>A0ABS6MUS1_9GAMM</name>
<dbReference type="Proteomes" id="UP000813068">
    <property type="component" value="Unassembled WGS sequence"/>
</dbReference>
<sequence length="289" mass="31963">MKQSPRLLASCWTLAGDVVPLAGSMVSPRDFRARAEAAGRAGYVGMGLYVDDLIAVRQRYDDAQIRQILADNGLRYLELEVLMDWFADGERRAASDRTRRLLLDVAQRLGAHHIKVVGDMSGDDWPLERMAESFRGLCREAAAVGVQIVIEIMPTSNIRDLPTAIAIAAAAEEGNGGLLLDIWHFARGGIPFEDIASIPPRLIKHIELDDADREQIGTLLEDQIFRRRLPGEGALDVPRFLRCVQATGYDGLYGIEIVSDAQRALPLEQAARLPVETTLRQFDLVHAGR</sequence>
<dbReference type="RefSeq" id="WP_217680841.1">
    <property type="nucleotide sequence ID" value="NZ_JAHRGL010000016.1"/>
</dbReference>
<keyword evidence="3" id="KW-1185">Reference proteome</keyword>
<dbReference type="GO" id="GO:0016853">
    <property type="term" value="F:isomerase activity"/>
    <property type="evidence" value="ECO:0007669"/>
    <property type="project" value="UniProtKB-KW"/>
</dbReference>
<dbReference type="InterPro" id="IPR050312">
    <property type="entry name" value="IolE/XylAMocC-like"/>
</dbReference>
<gene>
    <name evidence="2" type="ORF">KRX52_06765</name>
</gene>
<dbReference type="PANTHER" id="PTHR12110">
    <property type="entry name" value="HYDROXYPYRUVATE ISOMERASE"/>
    <property type="match status" value="1"/>
</dbReference>
<dbReference type="PANTHER" id="PTHR12110:SF48">
    <property type="entry name" value="BLL3656 PROTEIN"/>
    <property type="match status" value="1"/>
</dbReference>
<feature type="domain" description="Xylose isomerase-like TIM barrel" evidence="1">
    <location>
        <begin position="36"/>
        <end position="270"/>
    </location>
</feature>
<protein>
    <submittedName>
        <fullName evidence="2">Sugar phosphate isomerase/epimerase</fullName>
    </submittedName>
</protein>
<evidence type="ECO:0000313" key="3">
    <source>
        <dbReference type="Proteomes" id="UP000813068"/>
    </source>
</evidence>
<accession>A0ABS6MUS1</accession>
<comment type="caution">
    <text evidence="2">The sequence shown here is derived from an EMBL/GenBank/DDBJ whole genome shotgun (WGS) entry which is preliminary data.</text>
</comment>
<evidence type="ECO:0000259" key="1">
    <source>
        <dbReference type="Pfam" id="PF01261"/>
    </source>
</evidence>
<dbReference type="InterPro" id="IPR013022">
    <property type="entry name" value="Xyl_isomerase-like_TIM-brl"/>
</dbReference>
<dbReference type="Pfam" id="PF01261">
    <property type="entry name" value="AP_endonuc_2"/>
    <property type="match status" value="1"/>
</dbReference>
<proteinExistence type="predicted"/>